<evidence type="ECO:0000313" key="2">
    <source>
        <dbReference type="EMBL" id="URA11111.1"/>
    </source>
</evidence>
<reference evidence="2" key="1">
    <citation type="submission" date="2021-04" db="EMBL/GenBank/DDBJ databases">
        <authorList>
            <person name="Postec A."/>
        </authorList>
    </citation>
    <scope>NUCLEOTIDE SEQUENCE</scope>
    <source>
        <strain evidence="2">F1F22</strain>
    </source>
</reference>
<proteinExistence type="predicted"/>
<dbReference type="Pfam" id="PF00149">
    <property type="entry name" value="Metallophos"/>
    <property type="match status" value="1"/>
</dbReference>
<dbReference type="KEGG" id="taqu:KDW03_04760"/>
<dbReference type="AlphaFoldDB" id="A0AAX3BFU0"/>
<dbReference type="RefSeq" id="WP_271436246.1">
    <property type="nucleotide sequence ID" value="NZ_CP073355.1"/>
</dbReference>
<dbReference type="GO" id="GO:0016787">
    <property type="term" value="F:hydrolase activity"/>
    <property type="evidence" value="ECO:0007669"/>
    <property type="project" value="InterPro"/>
</dbReference>
<evidence type="ECO:0000259" key="1">
    <source>
        <dbReference type="Pfam" id="PF00149"/>
    </source>
</evidence>
<sequence>MKIALISDLHLSFQLPWTKTVWESFLTHVEKKGISTIVIGGDLFDSIDDAYQLRTWFASSLEKTPISRVLWIAGNHDLTNPLTTTQSYQLEDLSFGDKIEISLVPDLYLEDDLEILTYPYPKNPKEQNDAFSPVILAEKFPPPTHRRIAVGHVALSSWLNVEENDNLIIPIQFASMLSCDRVFLGHIHQHKSRDAYQTLGSARVWRKGEKDPHGYWIYDSTTDTIDFFPLKEGRTYEETEVFVFYDTLDEKNHPAVDEFTWLHITLHGVVQNDEQKEAVKKNLRASYPKACEISFDDQDLHLASALATHPLWQTFFSTWEKHYEKAPETEKTSWLLARQIFVREFLKTGGKL</sequence>
<dbReference type="Proteomes" id="UP001056539">
    <property type="component" value="Chromosome"/>
</dbReference>
<organism evidence="2 3">
    <name type="scientific">Thermospira aquatica</name>
    <dbReference type="NCBI Taxonomy" id="2828656"/>
    <lineage>
        <taxon>Bacteria</taxon>
        <taxon>Pseudomonadati</taxon>
        <taxon>Spirochaetota</taxon>
        <taxon>Spirochaetia</taxon>
        <taxon>Brevinematales</taxon>
        <taxon>Thermospiraceae</taxon>
        <taxon>Thermospira</taxon>
    </lineage>
</organism>
<dbReference type="PANTHER" id="PTHR30337">
    <property type="entry name" value="COMPONENT OF ATP-DEPENDENT DSDNA EXONUCLEASE"/>
    <property type="match status" value="1"/>
</dbReference>
<gene>
    <name evidence="2" type="ORF">KDW03_04760</name>
</gene>
<keyword evidence="3" id="KW-1185">Reference proteome</keyword>
<evidence type="ECO:0000313" key="3">
    <source>
        <dbReference type="Proteomes" id="UP001056539"/>
    </source>
</evidence>
<dbReference type="Gene3D" id="3.60.21.10">
    <property type="match status" value="1"/>
</dbReference>
<reference evidence="2" key="2">
    <citation type="submission" date="2022-06" db="EMBL/GenBank/DDBJ databases">
        <title>Thermospira aquatica gen. nov., sp. nov.</title>
        <authorList>
            <person name="Ben Ali Gam Z."/>
            <person name="Labat M."/>
        </authorList>
    </citation>
    <scope>NUCLEOTIDE SEQUENCE</scope>
    <source>
        <strain evidence="2">F1F22</strain>
    </source>
</reference>
<dbReference type="EMBL" id="CP073355">
    <property type="protein sequence ID" value="URA11111.1"/>
    <property type="molecule type" value="Genomic_DNA"/>
</dbReference>
<protein>
    <submittedName>
        <fullName evidence="2">Metallophosphoesterase</fullName>
    </submittedName>
</protein>
<dbReference type="InterPro" id="IPR004843">
    <property type="entry name" value="Calcineurin-like_PHP"/>
</dbReference>
<name>A0AAX3BFU0_9SPIR</name>
<dbReference type="InterPro" id="IPR029052">
    <property type="entry name" value="Metallo-depent_PP-like"/>
</dbReference>
<dbReference type="InterPro" id="IPR050535">
    <property type="entry name" value="DNA_Repair-Maintenance_Comp"/>
</dbReference>
<feature type="domain" description="Calcineurin-like phosphoesterase" evidence="1">
    <location>
        <begin position="1"/>
        <end position="189"/>
    </location>
</feature>
<accession>A0AAX3BFU0</accession>
<dbReference type="SUPFAM" id="SSF56300">
    <property type="entry name" value="Metallo-dependent phosphatases"/>
    <property type="match status" value="1"/>
</dbReference>